<dbReference type="AlphaFoldDB" id="A0A7W9G8X9"/>
<dbReference type="Gene3D" id="2.115.10.20">
    <property type="entry name" value="Glycosyl hydrolase domain, family 43"/>
    <property type="match status" value="1"/>
</dbReference>
<gene>
    <name evidence="10" type="ORF">HD596_006112</name>
</gene>
<dbReference type="EMBL" id="JACHMB010000001">
    <property type="protein sequence ID" value="MBB5779356.1"/>
    <property type="molecule type" value="Genomic_DNA"/>
</dbReference>
<dbReference type="PROSITE" id="PS50231">
    <property type="entry name" value="RICIN_B_LECTIN"/>
    <property type="match status" value="1"/>
</dbReference>
<dbReference type="Pfam" id="PF04616">
    <property type="entry name" value="Glyco_hydro_43"/>
    <property type="match status" value="1"/>
</dbReference>
<comment type="caution">
    <text evidence="10">The sequence shown here is derived from an EMBL/GenBank/DDBJ whole genome shotgun (WGS) entry which is preliminary data.</text>
</comment>
<dbReference type="SMART" id="SM00458">
    <property type="entry name" value="RICIN"/>
    <property type="match status" value="1"/>
</dbReference>
<evidence type="ECO:0000256" key="7">
    <source>
        <dbReference type="RuleBase" id="RU361187"/>
    </source>
</evidence>
<sequence length="477" mass="51420">MLASVLGVVVPASPALAAPGPSFTNPLVGTPNSADPSIVYSDGYWYYVATTWSSRIIMRKSATMAGLKTAAEQTVFTLSPGPGCCTMWAPDLQWINNRWYLYFSAEASPGQGERRTCVLESAGSDPLGPYTYRGILNLEPNGAWAIDGSVIRFNGYPNHFVYSAFRGGEQGLFIAPMSSPTQVSRNGIRISSPTLSWERQGSPVNEGPYAVDNAGKTFLTYSASSCQTPDYKLGMLTWTGGDPMSPSSWTKESTPIFQRSDANGVYGPGHASFVKSPDNTETWIVYHANSSAGQGCGTTRTTRAQKISFNSDGSPNLGVPVRTRTTIEGPSGDSNASSRTVYRINARHSGKAMDVQQPNTDNGARVGQYTYNGNAWQQWQFQDAGSGYWRIISQHSGKCLDVVNASTADGAELIQYTCGSGTNQQFQMVANGSYFQLQARHSSKCVDVPSASTADGVILKQYPCNTGTNQQWSRTAI</sequence>
<protein>
    <submittedName>
        <fullName evidence="10">GH43 family beta-xylosidase</fullName>
    </submittedName>
</protein>
<evidence type="ECO:0000256" key="3">
    <source>
        <dbReference type="ARBA" id="ARBA00022801"/>
    </source>
</evidence>
<keyword evidence="2 8" id="KW-0732">Signal</keyword>
<keyword evidence="3 7" id="KW-0378">Hydrolase</keyword>
<evidence type="ECO:0000256" key="2">
    <source>
        <dbReference type="ARBA" id="ARBA00022729"/>
    </source>
</evidence>
<dbReference type="InterPro" id="IPR023296">
    <property type="entry name" value="Glyco_hydro_beta-prop_sf"/>
</dbReference>
<feature type="active site" description="Proton acceptor" evidence="5">
    <location>
        <position position="35"/>
    </location>
</feature>
<dbReference type="GO" id="GO:0005975">
    <property type="term" value="P:carbohydrate metabolic process"/>
    <property type="evidence" value="ECO:0007669"/>
    <property type="project" value="InterPro"/>
</dbReference>
<dbReference type="Pfam" id="PF14200">
    <property type="entry name" value="RicinB_lectin_2"/>
    <property type="match status" value="2"/>
</dbReference>
<evidence type="ECO:0000256" key="4">
    <source>
        <dbReference type="ARBA" id="ARBA00023295"/>
    </source>
</evidence>
<accession>A0A7W9G8X9</accession>
<evidence type="ECO:0000256" key="5">
    <source>
        <dbReference type="PIRSR" id="PIRSR606710-1"/>
    </source>
</evidence>
<keyword evidence="11" id="KW-1185">Reference proteome</keyword>
<dbReference type="InterPro" id="IPR000772">
    <property type="entry name" value="Ricin_B_lectin"/>
</dbReference>
<dbReference type="CDD" id="cd18820">
    <property type="entry name" value="GH43_LbAraf43-like"/>
    <property type="match status" value="1"/>
</dbReference>
<keyword evidence="4 7" id="KW-0326">Glycosidase</keyword>
<feature type="site" description="Important for catalytic activity, responsible for pKa modulation of the active site Glu and correct orientation of both the proton donor and substrate" evidence="6">
    <location>
        <position position="147"/>
    </location>
</feature>
<reference evidence="10 11" key="1">
    <citation type="submission" date="2020-08" db="EMBL/GenBank/DDBJ databases">
        <title>Sequencing the genomes of 1000 actinobacteria strains.</title>
        <authorList>
            <person name="Klenk H.-P."/>
        </authorList>
    </citation>
    <scope>NUCLEOTIDE SEQUENCE [LARGE SCALE GENOMIC DNA]</scope>
    <source>
        <strain evidence="10 11">DSM 45507</strain>
    </source>
</reference>
<evidence type="ECO:0000259" key="9">
    <source>
        <dbReference type="SMART" id="SM00458"/>
    </source>
</evidence>
<dbReference type="SUPFAM" id="SSF50370">
    <property type="entry name" value="Ricin B-like lectins"/>
    <property type="match status" value="1"/>
</dbReference>
<dbReference type="CDD" id="cd00161">
    <property type="entry name" value="beta-trefoil_Ricin-like"/>
    <property type="match status" value="1"/>
</dbReference>
<evidence type="ECO:0000313" key="11">
    <source>
        <dbReference type="Proteomes" id="UP000579153"/>
    </source>
</evidence>
<dbReference type="Proteomes" id="UP000579153">
    <property type="component" value="Unassembled WGS sequence"/>
</dbReference>
<dbReference type="PANTHER" id="PTHR43817">
    <property type="entry name" value="GLYCOSYL HYDROLASE"/>
    <property type="match status" value="1"/>
</dbReference>
<dbReference type="PANTHER" id="PTHR43817:SF1">
    <property type="entry name" value="HYDROLASE, FAMILY 43, PUTATIVE (AFU_ORTHOLOGUE AFUA_3G01660)-RELATED"/>
    <property type="match status" value="1"/>
</dbReference>
<proteinExistence type="inferred from homology"/>
<evidence type="ECO:0000313" key="10">
    <source>
        <dbReference type="EMBL" id="MBB5779356.1"/>
    </source>
</evidence>
<evidence type="ECO:0000256" key="6">
    <source>
        <dbReference type="PIRSR" id="PIRSR606710-2"/>
    </source>
</evidence>
<dbReference type="InterPro" id="IPR035992">
    <property type="entry name" value="Ricin_B-like_lectins"/>
</dbReference>
<feature type="chain" id="PRO_5031134157" evidence="8">
    <location>
        <begin position="18"/>
        <end position="477"/>
    </location>
</feature>
<organism evidence="10 11">
    <name type="scientific">Nonomuraea jabiensis</name>
    <dbReference type="NCBI Taxonomy" id="882448"/>
    <lineage>
        <taxon>Bacteria</taxon>
        <taxon>Bacillati</taxon>
        <taxon>Actinomycetota</taxon>
        <taxon>Actinomycetes</taxon>
        <taxon>Streptosporangiales</taxon>
        <taxon>Streptosporangiaceae</taxon>
        <taxon>Nonomuraea</taxon>
    </lineage>
</organism>
<evidence type="ECO:0000256" key="1">
    <source>
        <dbReference type="ARBA" id="ARBA00009865"/>
    </source>
</evidence>
<dbReference type="Gene3D" id="2.80.10.50">
    <property type="match status" value="3"/>
</dbReference>
<comment type="similarity">
    <text evidence="1 7">Belongs to the glycosyl hydrolase 43 family.</text>
</comment>
<feature type="signal peptide" evidence="8">
    <location>
        <begin position="1"/>
        <end position="17"/>
    </location>
</feature>
<dbReference type="SUPFAM" id="SSF75005">
    <property type="entry name" value="Arabinanase/levansucrase/invertase"/>
    <property type="match status" value="1"/>
</dbReference>
<feature type="active site" description="Proton donor" evidence="5">
    <location>
        <position position="206"/>
    </location>
</feature>
<name>A0A7W9G8X9_9ACTN</name>
<dbReference type="InterPro" id="IPR006710">
    <property type="entry name" value="Glyco_hydro_43"/>
</dbReference>
<evidence type="ECO:0000256" key="8">
    <source>
        <dbReference type="SAM" id="SignalP"/>
    </source>
</evidence>
<dbReference type="GO" id="GO:0004553">
    <property type="term" value="F:hydrolase activity, hydrolyzing O-glycosyl compounds"/>
    <property type="evidence" value="ECO:0007669"/>
    <property type="project" value="InterPro"/>
</dbReference>
<feature type="domain" description="Ricin B lectin" evidence="9">
    <location>
        <begin position="339"/>
        <end position="475"/>
    </location>
</feature>
<dbReference type="RefSeq" id="WP_185072676.1">
    <property type="nucleotide sequence ID" value="NZ_JACHMB010000001.1"/>
</dbReference>